<evidence type="ECO:0000313" key="5">
    <source>
        <dbReference type="Proteomes" id="UP000467132"/>
    </source>
</evidence>
<reference evidence="4 5" key="1">
    <citation type="submission" date="2018-08" db="EMBL/GenBank/DDBJ databases">
        <title>Murine metabolic-syndrome-specific gut microbial biobank.</title>
        <authorList>
            <person name="Liu C."/>
        </authorList>
    </citation>
    <scope>NUCLEOTIDE SEQUENCE [LARGE SCALE GENOMIC DNA]</scope>
    <source>
        <strain evidence="4 5">583</strain>
    </source>
</reference>
<accession>A0A845QX85</accession>
<dbReference type="SUPFAM" id="SSF57997">
    <property type="entry name" value="Tropomyosin"/>
    <property type="match status" value="1"/>
</dbReference>
<feature type="coiled-coil region" evidence="2">
    <location>
        <begin position="86"/>
        <end position="176"/>
    </location>
</feature>
<keyword evidence="5" id="KW-1185">Reference proteome</keyword>
<comment type="caution">
    <text evidence="4">The sequence shown here is derived from an EMBL/GenBank/DDBJ whole genome shotgun (WGS) entry which is preliminary data.</text>
</comment>
<protein>
    <submittedName>
        <fullName evidence="4">Phage tail tape measure protein</fullName>
    </submittedName>
</protein>
<dbReference type="NCBIfam" id="TIGR01760">
    <property type="entry name" value="tape_meas_TP901"/>
    <property type="match status" value="1"/>
</dbReference>
<organism evidence="4 5">
    <name type="scientific">Senegalia massiliensis</name>
    <dbReference type="NCBI Taxonomy" id="1720316"/>
    <lineage>
        <taxon>Bacteria</taxon>
        <taxon>Bacillati</taxon>
        <taxon>Bacillota</taxon>
        <taxon>Clostridia</taxon>
        <taxon>Eubacteriales</taxon>
        <taxon>Clostridiaceae</taxon>
        <taxon>Senegalia</taxon>
    </lineage>
</organism>
<evidence type="ECO:0000256" key="2">
    <source>
        <dbReference type="SAM" id="Coils"/>
    </source>
</evidence>
<feature type="coiled-coil region" evidence="2">
    <location>
        <begin position="879"/>
        <end position="932"/>
    </location>
</feature>
<dbReference type="EMBL" id="QXXA01000004">
    <property type="protein sequence ID" value="NBI05762.1"/>
    <property type="molecule type" value="Genomic_DNA"/>
</dbReference>
<evidence type="ECO:0000256" key="1">
    <source>
        <dbReference type="ARBA" id="ARBA00022612"/>
    </source>
</evidence>
<dbReference type="Proteomes" id="UP000467132">
    <property type="component" value="Unassembled WGS sequence"/>
</dbReference>
<dbReference type="Pfam" id="PF10145">
    <property type="entry name" value="PhageMin_Tail"/>
    <property type="match status" value="1"/>
</dbReference>
<dbReference type="OrthoDB" id="28713at2"/>
<feature type="domain" description="Phage tail tape measure protein" evidence="3">
    <location>
        <begin position="257"/>
        <end position="455"/>
    </location>
</feature>
<dbReference type="AlphaFoldDB" id="A0A845QX85"/>
<keyword evidence="1" id="KW-1188">Viral release from host cell</keyword>
<dbReference type="PANTHER" id="PTHR37813">
    <property type="entry name" value="FELS-2 PROPHAGE PROTEIN"/>
    <property type="match status" value="1"/>
</dbReference>
<dbReference type="InterPro" id="IPR010090">
    <property type="entry name" value="Phage_tape_meas"/>
</dbReference>
<dbReference type="RefSeq" id="WP_160196251.1">
    <property type="nucleotide sequence ID" value="NZ_QXXA01000004.1"/>
</dbReference>
<dbReference type="PANTHER" id="PTHR37813:SF1">
    <property type="entry name" value="FELS-2 PROPHAGE PROTEIN"/>
    <property type="match status" value="1"/>
</dbReference>
<gene>
    <name evidence="4" type="ORF">D3Z33_02695</name>
</gene>
<name>A0A845QX85_9CLOT</name>
<proteinExistence type="predicted"/>
<sequence length="1110" mass="121156">MSDVLRRVSTIFTIGDSDHNRKLKSINQQYKLTQSEIKTAGERMKAFGSNTKDLTFKQSGLEKQVTTLKDKISLYATSMDKASKKAQDNKNKLDAMRVTKEKLNNEYKEAVKVYGKESSQAQDLRSKLDSVNAEYKEQERVVRKNVDRVNYYNTEMNKTEGKLAKVQGELKRTNQELLLHQSRWNQASETLRKTGNTMIKAGDGMQRAGSNLNRYVTLPIMAMGALAVNEAVKFESSFTAVEKTVDGTTEQMGKLKKEIIDMSKEIPSTTHEISEVAAAAGQLGIQTENISKFSKVMIDLANSTNIVGEEGAQKLAKFANIVQMSEKDYDRLGSTIVDLGNNFSTTEADILEMSLRLAGAGKQIDLTESEILALATGLSSVGIEAQAGGSSFSKIMLEMQMAIQTNSNKLRGFANIAGMTTKEFKKGFEEDAAGAIIAFIEGLGKLDNKAKVLSDLDLSEIRVRDSLLRASEASDIFKDAINRGSKAWEENTALTNEANQKYKTTESQAKITKNQIMELARGIGQDLLPVVKDSLEIVQGMVDKFNELDPATQKNIIKMAMLSAAMGPVLSVTGGLTKGLGYLFKGGSKVAGMLAGKAGLTAATSGLGTAAGTAGGATGLGALSTGLGGIITTAAPYAAAIGAIGLAGYGLYKGLNEEVIPEVDLFSDAVVYSKDVVRDSNGAIQGSVEATTIKISEETQKQISSYLEKSDQLQQITHDMYTGLYDTSAQGTGALDRLTQEMVTSIITASDKQKNDVIEDYQEMFINTTVLTTEEQAEILKSVEVGHKERVIKTEELKEELLRIYGEIRDNGGTITSEQQVRINEIINEMKNQAVQTMTQNEVEQGVIMNRLKNSNTRVTAEMVGDTIGQMEKQRKETVEKAGQQRDDIVRRAEELRKLEGGKFADKADKIIEEANKQYEGVRDSAQKTKDEGISKLERAYGGLTNNVDHNTGKVLSNWDKIKRWWGSWNPKSKSTTVTTFHKTKYLSGHKPGSYSGGYGSNRGYALGTTNALPGLATVNEKGYEMMDLPAGTKIRTNASSEQMASDIAKKTAIEVSKQMINGLNDTLSSISKPFTMVMNNRAIGEGIAPIISEEIQRNKTNYDFGMGVK</sequence>
<evidence type="ECO:0000313" key="4">
    <source>
        <dbReference type="EMBL" id="NBI05762.1"/>
    </source>
</evidence>
<evidence type="ECO:0000259" key="3">
    <source>
        <dbReference type="Pfam" id="PF10145"/>
    </source>
</evidence>
<keyword evidence="2" id="KW-0175">Coiled coil</keyword>